<evidence type="ECO:0000256" key="2">
    <source>
        <dbReference type="PROSITE-ProRule" id="PRU10007"/>
    </source>
</evidence>
<reference evidence="5 6" key="1">
    <citation type="submission" date="2023-10" db="EMBL/GenBank/DDBJ databases">
        <title>Development of a sustainable strategy for remediation of hydrocarbon-contaminated territories based on the waste exchange concept.</title>
        <authorList>
            <person name="Krivoruchko A."/>
        </authorList>
    </citation>
    <scope>NUCLEOTIDE SEQUENCE [LARGE SCALE GENOMIC DNA]</scope>
    <source>
        <strain evidence="5 6">IEGM 1203</strain>
    </source>
</reference>
<feature type="domain" description="Aldehyde dehydrogenase" evidence="4">
    <location>
        <begin position="35"/>
        <end position="478"/>
    </location>
</feature>
<evidence type="ECO:0000256" key="1">
    <source>
        <dbReference type="ARBA" id="ARBA00023002"/>
    </source>
</evidence>
<dbReference type="Gene3D" id="3.40.605.10">
    <property type="entry name" value="Aldehyde Dehydrogenase, Chain A, domain 1"/>
    <property type="match status" value="1"/>
</dbReference>
<dbReference type="Pfam" id="PF00171">
    <property type="entry name" value="Aldedh"/>
    <property type="match status" value="1"/>
</dbReference>
<dbReference type="Proteomes" id="UP001185927">
    <property type="component" value="Unassembled WGS sequence"/>
</dbReference>
<dbReference type="RefSeq" id="WP_317541068.1">
    <property type="nucleotide sequence ID" value="NZ_JAWLKB010000003.1"/>
</dbReference>
<sequence length="486" mass="51097">MTEPMYQDVPVDPAQWLAGLGLQQTVGGEDCPPASTVDVPYPATEETIATAPFGDAATIAAAVLAAHSSFPAWSRTSWEQRREALEKFAAALEVDVTTLSLILTAETGRTLRRCRSEVLSAGRFVRTIAATGPDVEQIPHDRSSVRRIGRPLGVVGAIAPWNSPVLLAVVKVANALLSGNTLVLKASPFTPLAALRFGQLARSIFPAGVLNVVNGDGVAGAALVNDPRVAKISFTGSTATGKLIAASAARQLKRLTLELGGNDAAIVLADANLDTFVEFSSQIGLLNCGAFCAGVKRVYVERSIHDELVDRYAARLRDVVLGDAFEPATDMGPIQNRPQFERVLGLRNAAVESGATLHESVGPIPDRGLFLAPAAVTGLSRSHPLVQEEQFGPLLPIIAFDDPAEAVIEANSGPYGLGGSVWSADIERAESLAVQLDVGTAWVNQHGAFEPAVPMPFAKASGIGIDYGGLGVHEHSQPMVVNVLHP</sequence>
<evidence type="ECO:0000256" key="3">
    <source>
        <dbReference type="RuleBase" id="RU003345"/>
    </source>
</evidence>
<keyword evidence="6" id="KW-1185">Reference proteome</keyword>
<dbReference type="InterPro" id="IPR016161">
    <property type="entry name" value="Ald_DH/histidinol_DH"/>
</dbReference>
<dbReference type="InterPro" id="IPR016163">
    <property type="entry name" value="Ald_DH_C"/>
</dbReference>
<evidence type="ECO:0000313" key="6">
    <source>
        <dbReference type="Proteomes" id="UP001185927"/>
    </source>
</evidence>
<evidence type="ECO:0000259" key="4">
    <source>
        <dbReference type="Pfam" id="PF00171"/>
    </source>
</evidence>
<dbReference type="InterPro" id="IPR015590">
    <property type="entry name" value="Aldehyde_DH_dom"/>
</dbReference>
<comment type="caution">
    <text evidence="5">The sequence shown here is derived from an EMBL/GenBank/DDBJ whole genome shotgun (WGS) entry which is preliminary data.</text>
</comment>
<comment type="similarity">
    <text evidence="3">Belongs to the aldehyde dehydrogenase family.</text>
</comment>
<organism evidence="5 6">
    <name type="scientific">Rhodococcus globerulus</name>
    <dbReference type="NCBI Taxonomy" id="33008"/>
    <lineage>
        <taxon>Bacteria</taxon>
        <taxon>Bacillati</taxon>
        <taxon>Actinomycetota</taxon>
        <taxon>Actinomycetes</taxon>
        <taxon>Mycobacteriales</taxon>
        <taxon>Nocardiaceae</taxon>
        <taxon>Rhodococcus</taxon>
    </lineage>
</organism>
<feature type="active site" evidence="2">
    <location>
        <position position="258"/>
    </location>
</feature>
<accession>A0ABU4BR71</accession>
<dbReference type="PROSITE" id="PS00687">
    <property type="entry name" value="ALDEHYDE_DEHYDR_GLU"/>
    <property type="match status" value="1"/>
</dbReference>
<gene>
    <name evidence="5" type="ORF">R3Q16_08800</name>
</gene>
<dbReference type="Gene3D" id="3.40.309.10">
    <property type="entry name" value="Aldehyde Dehydrogenase, Chain A, domain 2"/>
    <property type="match status" value="1"/>
</dbReference>
<name>A0ABU4BR71_RHOGO</name>
<dbReference type="EMBL" id="JAWLKB010000003">
    <property type="protein sequence ID" value="MDV6266700.1"/>
    <property type="molecule type" value="Genomic_DNA"/>
</dbReference>
<dbReference type="PANTHER" id="PTHR11699">
    <property type="entry name" value="ALDEHYDE DEHYDROGENASE-RELATED"/>
    <property type="match status" value="1"/>
</dbReference>
<protein>
    <submittedName>
        <fullName evidence="5">Aldehyde dehydrogenase family protein</fullName>
    </submittedName>
</protein>
<keyword evidence="1 3" id="KW-0560">Oxidoreductase</keyword>
<proteinExistence type="inferred from homology"/>
<dbReference type="SUPFAM" id="SSF53720">
    <property type="entry name" value="ALDH-like"/>
    <property type="match status" value="1"/>
</dbReference>
<dbReference type="InterPro" id="IPR016162">
    <property type="entry name" value="Ald_DH_N"/>
</dbReference>
<evidence type="ECO:0000313" key="5">
    <source>
        <dbReference type="EMBL" id="MDV6266700.1"/>
    </source>
</evidence>
<dbReference type="InterPro" id="IPR029510">
    <property type="entry name" value="Ald_DH_CS_GLU"/>
</dbReference>